<organism evidence="17 18">
    <name type="scientific">Kangiella aquimarina</name>
    <dbReference type="NCBI Taxonomy" id="261965"/>
    <lineage>
        <taxon>Bacteria</taxon>
        <taxon>Pseudomonadati</taxon>
        <taxon>Pseudomonadota</taxon>
        <taxon>Gammaproteobacteria</taxon>
        <taxon>Kangiellales</taxon>
        <taxon>Kangiellaceae</taxon>
        <taxon>Kangiella</taxon>
    </lineage>
</organism>
<dbReference type="NCBIfam" id="NF004159">
    <property type="entry name" value="PRK05627.1-2"/>
    <property type="match status" value="1"/>
</dbReference>
<keyword evidence="4 15" id="KW-0285">Flavoprotein</keyword>
<dbReference type="Pfam" id="PF01687">
    <property type="entry name" value="Flavokinase"/>
    <property type="match status" value="1"/>
</dbReference>
<keyword evidence="8 15" id="KW-0547">Nucleotide-binding</keyword>
<evidence type="ECO:0000256" key="14">
    <source>
        <dbReference type="ARBA" id="ARBA00049494"/>
    </source>
</evidence>
<dbReference type="NCBIfam" id="NF004163">
    <property type="entry name" value="PRK05627.1-6"/>
    <property type="match status" value="1"/>
</dbReference>
<evidence type="ECO:0000256" key="7">
    <source>
        <dbReference type="ARBA" id="ARBA00022695"/>
    </source>
</evidence>
<evidence type="ECO:0000256" key="8">
    <source>
        <dbReference type="ARBA" id="ARBA00022741"/>
    </source>
</evidence>
<keyword evidence="9 15" id="KW-0418">Kinase</keyword>
<evidence type="ECO:0000256" key="10">
    <source>
        <dbReference type="ARBA" id="ARBA00022827"/>
    </source>
</evidence>
<dbReference type="NCBIfam" id="NF004160">
    <property type="entry name" value="PRK05627.1-3"/>
    <property type="match status" value="1"/>
</dbReference>
<dbReference type="Proteomes" id="UP001324185">
    <property type="component" value="Chromosome"/>
</dbReference>
<dbReference type="InterPro" id="IPR002606">
    <property type="entry name" value="Riboflavin_kinase_bac"/>
</dbReference>
<dbReference type="NCBIfam" id="TIGR00083">
    <property type="entry name" value="ribF"/>
    <property type="match status" value="1"/>
</dbReference>
<dbReference type="EC" id="2.7.7.2" evidence="15"/>
<dbReference type="InterPro" id="IPR023465">
    <property type="entry name" value="Riboflavin_kinase_dom_sf"/>
</dbReference>
<comment type="catalytic activity">
    <reaction evidence="14 15">
        <text>FMN + ATP + H(+) = FAD + diphosphate</text>
        <dbReference type="Rhea" id="RHEA:17237"/>
        <dbReference type="ChEBI" id="CHEBI:15378"/>
        <dbReference type="ChEBI" id="CHEBI:30616"/>
        <dbReference type="ChEBI" id="CHEBI:33019"/>
        <dbReference type="ChEBI" id="CHEBI:57692"/>
        <dbReference type="ChEBI" id="CHEBI:58210"/>
        <dbReference type="EC" id="2.7.7.2"/>
    </reaction>
</comment>
<dbReference type="SUPFAM" id="SSF52374">
    <property type="entry name" value="Nucleotidylyl transferase"/>
    <property type="match status" value="1"/>
</dbReference>
<evidence type="ECO:0000256" key="1">
    <source>
        <dbReference type="ARBA" id="ARBA00002121"/>
    </source>
</evidence>
<evidence type="ECO:0000256" key="6">
    <source>
        <dbReference type="ARBA" id="ARBA00022679"/>
    </source>
</evidence>
<gene>
    <name evidence="17" type="primary">ribF</name>
    <name evidence="17" type="ORF">SR900_09770</name>
</gene>
<feature type="domain" description="Riboflavin kinase" evidence="16">
    <location>
        <begin position="209"/>
        <end position="333"/>
    </location>
</feature>
<evidence type="ECO:0000256" key="4">
    <source>
        <dbReference type="ARBA" id="ARBA00022630"/>
    </source>
</evidence>
<keyword evidence="10 15" id="KW-0274">FAD</keyword>
<evidence type="ECO:0000256" key="12">
    <source>
        <dbReference type="ARBA" id="ARBA00023268"/>
    </source>
</evidence>
<sequence>MSAIIARFDWLGINICRLEKIAVMRLIRGLYSCPPNLFQQGSIATIGNFDGVHLGHQAIIKRLTDKAKALSVPSVVIVFEPHPQEFFRPEAAPARLFKLTDKLLALKDLGVDYVLCLRFNQELAELSAEDFIRRVLVETLHVKHLFIGDDFKFGYKRKGDFALLQQEAKFPVEANQTVTQSIDGESARISSSLVRQAIVDNDFEHAEKLLGRPYRFRGRVAHGDKQGRTIGVPTANIALKRVKSPLQGVYAVKVFGIKDKAINGVANVGIKPTLNARKERLEVHLLDFDGDVYGKQLTIEPVAKIRDEQKFSGKDELIEQINRDIEKARLILTD</sequence>
<keyword evidence="18" id="KW-1185">Reference proteome</keyword>
<dbReference type="InterPro" id="IPR015864">
    <property type="entry name" value="FAD_synthase"/>
</dbReference>
<keyword evidence="12" id="KW-0511">Multifunctional enzyme</keyword>
<accession>A0ABZ0X2Y9</accession>
<dbReference type="InterPro" id="IPR023468">
    <property type="entry name" value="Riboflavin_kinase"/>
</dbReference>
<dbReference type="GO" id="GO:0003919">
    <property type="term" value="F:FMN adenylyltransferase activity"/>
    <property type="evidence" value="ECO:0007669"/>
    <property type="project" value="UniProtKB-EC"/>
</dbReference>
<evidence type="ECO:0000256" key="3">
    <source>
        <dbReference type="ARBA" id="ARBA00005201"/>
    </source>
</evidence>
<dbReference type="EC" id="2.7.1.26" evidence="15"/>
<dbReference type="GO" id="GO:0008531">
    <property type="term" value="F:riboflavin kinase activity"/>
    <property type="evidence" value="ECO:0007669"/>
    <property type="project" value="UniProtKB-EC"/>
</dbReference>
<dbReference type="SMART" id="SM00904">
    <property type="entry name" value="Flavokinase"/>
    <property type="match status" value="1"/>
</dbReference>
<evidence type="ECO:0000313" key="18">
    <source>
        <dbReference type="Proteomes" id="UP001324185"/>
    </source>
</evidence>
<evidence type="ECO:0000256" key="11">
    <source>
        <dbReference type="ARBA" id="ARBA00022840"/>
    </source>
</evidence>
<dbReference type="Pfam" id="PF06574">
    <property type="entry name" value="FAD_syn"/>
    <property type="match status" value="1"/>
</dbReference>
<evidence type="ECO:0000259" key="16">
    <source>
        <dbReference type="SMART" id="SM00904"/>
    </source>
</evidence>
<proteinExistence type="inferred from homology"/>
<evidence type="ECO:0000313" key="17">
    <source>
        <dbReference type="EMBL" id="WQG84749.1"/>
    </source>
</evidence>
<reference evidence="17 18" key="1">
    <citation type="submission" date="2023-11" db="EMBL/GenBank/DDBJ databases">
        <title>MicrobeMod: A computational toolkit for identifying prokaryotic methylation and restriction-modification with nanopore sequencing.</title>
        <authorList>
            <person name="Crits-Christoph A."/>
            <person name="Kang S.C."/>
            <person name="Lee H."/>
            <person name="Ostrov N."/>
        </authorList>
    </citation>
    <scope>NUCLEOTIDE SEQUENCE [LARGE SCALE GENOMIC DNA]</scope>
    <source>
        <strain evidence="17 18">DSMZ 16071</strain>
    </source>
</reference>
<dbReference type="PIRSF" id="PIRSF004491">
    <property type="entry name" value="FAD_Synth"/>
    <property type="match status" value="1"/>
</dbReference>
<evidence type="ECO:0000256" key="13">
    <source>
        <dbReference type="ARBA" id="ARBA00047880"/>
    </source>
</evidence>
<dbReference type="EMBL" id="CP140158">
    <property type="protein sequence ID" value="WQG84749.1"/>
    <property type="molecule type" value="Genomic_DNA"/>
</dbReference>
<name>A0ABZ0X2Y9_9GAMM</name>
<evidence type="ECO:0000256" key="9">
    <source>
        <dbReference type="ARBA" id="ARBA00022777"/>
    </source>
</evidence>
<protein>
    <recommendedName>
        <fullName evidence="15">Riboflavin biosynthesis protein</fullName>
    </recommendedName>
    <domain>
        <recommendedName>
            <fullName evidence="15">Riboflavin kinase</fullName>
            <ecNumber evidence="15">2.7.1.26</ecNumber>
        </recommendedName>
        <alternativeName>
            <fullName evidence="15">Flavokinase</fullName>
        </alternativeName>
    </domain>
    <domain>
        <recommendedName>
            <fullName evidence="15">FMN adenylyltransferase</fullName>
            <ecNumber evidence="15">2.7.7.2</ecNumber>
        </recommendedName>
        <alternativeName>
            <fullName evidence="15">FAD pyrophosphorylase</fullName>
        </alternativeName>
        <alternativeName>
            <fullName evidence="15">FAD synthase</fullName>
        </alternativeName>
    </domain>
</protein>
<comment type="pathway">
    <text evidence="3 15">Cofactor biosynthesis; FMN biosynthesis; FMN from riboflavin (ATP route): step 1/1.</text>
</comment>
<evidence type="ECO:0000256" key="15">
    <source>
        <dbReference type="PIRNR" id="PIRNR004491"/>
    </source>
</evidence>
<evidence type="ECO:0000256" key="5">
    <source>
        <dbReference type="ARBA" id="ARBA00022643"/>
    </source>
</evidence>
<dbReference type="NCBIfam" id="NF004162">
    <property type="entry name" value="PRK05627.1-5"/>
    <property type="match status" value="1"/>
</dbReference>
<keyword evidence="7 15" id="KW-0548">Nucleotidyltransferase</keyword>
<keyword evidence="5 15" id="KW-0288">FMN</keyword>
<dbReference type="InterPro" id="IPR014729">
    <property type="entry name" value="Rossmann-like_a/b/a_fold"/>
</dbReference>
<dbReference type="SUPFAM" id="SSF82114">
    <property type="entry name" value="Riboflavin kinase-like"/>
    <property type="match status" value="1"/>
</dbReference>
<dbReference type="PANTHER" id="PTHR22749:SF6">
    <property type="entry name" value="RIBOFLAVIN KINASE"/>
    <property type="match status" value="1"/>
</dbReference>
<keyword evidence="6 15" id="KW-0808">Transferase</keyword>
<comment type="pathway">
    <text evidence="2 15">Cofactor biosynthesis; FAD biosynthesis; FAD from FMN: step 1/1.</text>
</comment>
<dbReference type="CDD" id="cd02064">
    <property type="entry name" value="FAD_synthetase_N"/>
    <property type="match status" value="1"/>
</dbReference>
<evidence type="ECO:0000256" key="2">
    <source>
        <dbReference type="ARBA" id="ARBA00004726"/>
    </source>
</evidence>
<dbReference type="InterPro" id="IPR015865">
    <property type="entry name" value="Riboflavin_kinase_bac/euk"/>
</dbReference>
<dbReference type="Gene3D" id="3.40.50.620">
    <property type="entry name" value="HUPs"/>
    <property type="match status" value="1"/>
</dbReference>
<dbReference type="Gene3D" id="2.40.30.30">
    <property type="entry name" value="Riboflavin kinase-like"/>
    <property type="match status" value="1"/>
</dbReference>
<comment type="function">
    <text evidence="1">Catalyzes the phosphorylation of riboflavin to FMN followed by the adenylation of FMN to FAD.</text>
</comment>
<comment type="catalytic activity">
    <reaction evidence="13 15">
        <text>riboflavin + ATP = FMN + ADP + H(+)</text>
        <dbReference type="Rhea" id="RHEA:14357"/>
        <dbReference type="ChEBI" id="CHEBI:15378"/>
        <dbReference type="ChEBI" id="CHEBI:30616"/>
        <dbReference type="ChEBI" id="CHEBI:57986"/>
        <dbReference type="ChEBI" id="CHEBI:58210"/>
        <dbReference type="ChEBI" id="CHEBI:456216"/>
        <dbReference type="EC" id="2.7.1.26"/>
    </reaction>
</comment>
<dbReference type="PANTHER" id="PTHR22749">
    <property type="entry name" value="RIBOFLAVIN KINASE/FMN ADENYLYLTRANSFERASE"/>
    <property type="match status" value="1"/>
</dbReference>
<comment type="similarity">
    <text evidence="15">Belongs to the ribF family.</text>
</comment>
<keyword evidence="11 15" id="KW-0067">ATP-binding</keyword>